<dbReference type="PANTHER" id="PTHR31616:SF9">
    <property type="entry name" value="GLUCOAMYLASE, INTRACELLULAR SPORULATION-SPECIFIC"/>
    <property type="match status" value="1"/>
</dbReference>
<dbReference type="PRINTS" id="PR00736">
    <property type="entry name" value="GLHYDRLASE15"/>
</dbReference>
<keyword evidence="7" id="KW-0624">Polysaccharide degradation</keyword>
<feature type="chain" id="PRO_5007297643" description="glucan 1,4-alpha-glucosidase" evidence="10">
    <location>
        <begin position="21"/>
        <end position="640"/>
    </location>
</feature>
<dbReference type="GO" id="GO:0000272">
    <property type="term" value="P:polysaccharide catabolic process"/>
    <property type="evidence" value="ECO:0007669"/>
    <property type="project" value="UniProtKB-KW"/>
</dbReference>
<dbReference type="Proteomes" id="UP000073492">
    <property type="component" value="Unassembled WGS sequence"/>
</dbReference>
<evidence type="ECO:0000256" key="4">
    <source>
        <dbReference type="ARBA" id="ARBA00022801"/>
    </source>
</evidence>
<dbReference type="InterPro" id="IPR012341">
    <property type="entry name" value="6hp_glycosidase-like_sf"/>
</dbReference>
<dbReference type="InterPro" id="IPR011613">
    <property type="entry name" value="GH15-like"/>
</dbReference>
<evidence type="ECO:0000256" key="6">
    <source>
        <dbReference type="ARBA" id="ARBA00023295"/>
    </source>
</evidence>
<feature type="signal peptide" evidence="10">
    <location>
        <begin position="1"/>
        <end position="20"/>
    </location>
</feature>
<evidence type="ECO:0000256" key="5">
    <source>
        <dbReference type="ARBA" id="ARBA00023277"/>
    </source>
</evidence>
<dbReference type="Gene3D" id="1.50.10.10">
    <property type="match status" value="1"/>
</dbReference>
<evidence type="ECO:0000256" key="1">
    <source>
        <dbReference type="ARBA" id="ARBA00001863"/>
    </source>
</evidence>
<dbReference type="STRING" id="113226.A0A139IQZ8"/>
<dbReference type="Pfam" id="PF00723">
    <property type="entry name" value="Glyco_hydro_15"/>
    <property type="match status" value="1"/>
</dbReference>
<keyword evidence="6" id="KW-0326">Glycosidase</keyword>
<dbReference type="Gene3D" id="2.60.40.2440">
    <property type="entry name" value="Carbohydrate binding type-21 domain"/>
    <property type="match status" value="1"/>
</dbReference>
<dbReference type="EC" id="3.2.1.3" evidence="3"/>
<dbReference type="OrthoDB" id="6123450at2759"/>
<reference evidence="12 13" key="1">
    <citation type="submission" date="2015-07" db="EMBL/GenBank/DDBJ databases">
        <title>Comparative genomics of the Sigatoka disease complex on banana suggests a link between parallel evolutionary changes in Pseudocercospora fijiensis and Pseudocercospora eumusae and increased virulence on the banana host.</title>
        <authorList>
            <person name="Chang T.-C."/>
            <person name="Salvucci A."/>
            <person name="Crous P.W."/>
            <person name="Stergiopoulos I."/>
        </authorList>
    </citation>
    <scope>NUCLEOTIDE SEQUENCE [LARGE SCALE GENOMIC DNA]</scope>
    <source>
        <strain evidence="12 13">CBS 116634</strain>
    </source>
</reference>
<evidence type="ECO:0000256" key="2">
    <source>
        <dbReference type="ARBA" id="ARBA00006188"/>
    </source>
</evidence>
<dbReference type="GO" id="GO:0004339">
    <property type="term" value="F:glucan 1,4-alpha-glucosidase activity"/>
    <property type="evidence" value="ECO:0007669"/>
    <property type="project" value="UniProtKB-EC"/>
</dbReference>
<accession>A0A139IQZ8</accession>
<protein>
    <recommendedName>
        <fullName evidence="3">glucan 1,4-alpha-glucosidase</fullName>
        <ecNumber evidence="3">3.2.1.3</ecNumber>
    </recommendedName>
    <alternativeName>
        <fullName evidence="9">1,4-alpha-D-glucan glucohydrolase</fullName>
    </alternativeName>
    <alternativeName>
        <fullName evidence="8">Glucan 1,4-alpha-glucosidase</fullName>
    </alternativeName>
</protein>
<comment type="catalytic activity">
    <reaction evidence="1">
        <text>Hydrolysis of terminal (1-&gt;4)-linked alpha-D-glucose residues successively from non-reducing ends of the chains with release of beta-D-glucose.</text>
        <dbReference type="EC" id="3.2.1.3"/>
    </reaction>
</comment>
<keyword evidence="10" id="KW-0732">Signal</keyword>
<dbReference type="InterPro" id="IPR038175">
    <property type="entry name" value="CBM21_dom_sf"/>
</dbReference>
<gene>
    <name evidence="12" type="ORF">AC579_5785</name>
</gene>
<keyword evidence="4" id="KW-0378">Hydrolase</keyword>
<proteinExistence type="inferred from homology"/>
<dbReference type="AlphaFoldDB" id="A0A139IQZ8"/>
<dbReference type="GO" id="GO:0000324">
    <property type="term" value="C:fungal-type vacuole"/>
    <property type="evidence" value="ECO:0007669"/>
    <property type="project" value="TreeGrafter"/>
</dbReference>
<dbReference type="InterPro" id="IPR008928">
    <property type="entry name" value="6-hairpin_glycosidase_sf"/>
</dbReference>
<organism evidence="12 13">
    <name type="scientific">Pseudocercospora musae</name>
    <dbReference type="NCBI Taxonomy" id="113226"/>
    <lineage>
        <taxon>Eukaryota</taxon>
        <taxon>Fungi</taxon>
        <taxon>Dikarya</taxon>
        <taxon>Ascomycota</taxon>
        <taxon>Pezizomycotina</taxon>
        <taxon>Dothideomycetes</taxon>
        <taxon>Dothideomycetidae</taxon>
        <taxon>Mycosphaerellales</taxon>
        <taxon>Mycosphaerellaceae</taxon>
        <taxon>Pseudocercospora</taxon>
    </lineage>
</organism>
<name>A0A139IQZ8_9PEZI</name>
<evidence type="ECO:0000256" key="9">
    <source>
        <dbReference type="ARBA" id="ARBA00033473"/>
    </source>
</evidence>
<comment type="caution">
    <text evidence="12">The sequence shown here is derived from an EMBL/GenBank/DDBJ whole genome shotgun (WGS) entry which is preliminary data.</text>
</comment>
<dbReference type="EMBL" id="LFZO01000023">
    <property type="protein sequence ID" value="KXT17218.1"/>
    <property type="molecule type" value="Genomic_DNA"/>
</dbReference>
<evidence type="ECO:0000256" key="7">
    <source>
        <dbReference type="ARBA" id="ARBA00023326"/>
    </source>
</evidence>
<dbReference type="SUPFAM" id="SSF48208">
    <property type="entry name" value="Six-hairpin glycosidases"/>
    <property type="match status" value="1"/>
</dbReference>
<evidence type="ECO:0000313" key="12">
    <source>
        <dbReference type="EMBL" id="KXT17218.1"/>
    </source>
</evidence>
<evidence type="ECO:0000256" key="3">
    <source>
        <dbReference type="ARBA" id="ARBA00012593"/>
    </source>
</evidence>
<dbReference type="PANTHER" id="PTHR31616">
    <property type="entry name" value="TREHALASE"/>
    <property type="match status" value="1"/>
</dbReference>
<dbReference type="InterPro" id="IPR000165">
    <property type="entry name" value="Glucoamylase"/>
</dbReference>
<evidence type="ECO:0000256" key="10">
    <source>
        <dbReference type="SAM" id="SignalP"/>
    </source>
</evidence>
<sequence length="640" mass="70072">MKWPSSILTLSTGLLERTFAQSCHTTILQVDLPTEGNVVFKSFSYCGGILSTSAYINNLAYDKLVNLYFTNRQGQSTPLTSIGLSYNNSIDGTQYELWGSSTPVYVDGITELLNITYDVVDTGSEYNQILNLHVVASGAPEPTLPGPPQPYATPKGFANDITASLHAKSGSQLVTSLNKMFVNVNPAIEGAVDGVVVAGRSGPFFESKLPDYGYDWVRDSSLTMEVVKTLYAASNNSNAKQQYEAILFQYALARATEQNDPNLQTGLGEPKFYLDNTVYEKPWGRPQNDGPATAAITLIEFAESYLAAGGNVSTVQEKLYDSATYPTTAPIWKDLLFVASNWASASFGLWEEESADHFYTRMVQRRALVLGAIFAETMDDSETAATLKSAADALTATMGRFWDVSRGILLYEYGPVLLGKSSYLDAAVPLGLIHGYANDNFYSYTNDQVLSTIVRFVTSFINVYPLANRTQTDGSGLTLGIPIGRYPKDVYNGTGTEEHGGNPWYLTTAAIAQVMYAASNEYSSAENLTVTNTSLSFFEYFVPDAELTVGQTYVIDSQEFSKVIDSLNGWGDAFLRTVKYYTPSGGTLSEEYNRDDGMPQGCVDLTWSYASIITAAIQRAKTRNEEDFVRELANLGFTPN</sequence>
<evidence type="ECO:0000313" key="13">
    <source>
        <dbReference type="Proteomes" id="UP000073492"/>
    </source>
</evidence>
<feature type="domain" description="GH15-like" evidence="11">
    <location>
        <begin position="187"/>
        <end position="616"/>
    </location>
</feature>
<keyword evidence="13" id="KW-1185">Reference proteome</keyword>
<keyword evidence="5" id="KW-0119">Carbohydrate metabolism</keyword>
<comment type="similarity">
    <text evidence="2">Belongs to the glycosyl hydrolase 15 family.</text>
</comment>
<evidence type="ECO:0000259" key="11">
    <source>
        <dbReference type="Pfam" id="PF00723"/>
    </source>
</evidence>
<evidence type="ECO:0000256" key="8">
    <source>
        <dbReference type="ARBA" id="ARBA00033442"/>
    </source>
</evidence>